<dbReference type="GeneID" id="90509876"/>
<gene>
    <name evidence="1" type="ordered locus">EbC_pEb17201010</name>
</gene>
<reference evidence="1 2" key="1">
    <citation type="journal article" date="2010" name="BMC Genomics">
        <title>Genome comparison of the epiphytic bacteria Erwinia billingiae and E. tasmaniensis with the pear pathogen E. pyrifoliae.</title>
        <authorList>
            <person name="Kube M."/>
            <person name="Migdoll A.M."/>
            <person name="Gehring I."/>
            <person name="Heitmann K."/>
            <person name="Mayer Y."/>
            <person name="Kuhl H."/>
            <person name="Knaust F."/>
            <person name="Geider K."/>
            <person name="Reinhardt R."/>
        </authorList>
    </citation>
    <scope>NUCLEOTIDE SEQUENCE [LARGE SCALE GENOMIC DNA]</scope>
    <source>
        <strain evidence="1 2">Eb661</strain>
        <plasmid evidence="1">pEB170</plasmid>
    </source>
</reference>
<evidence type="ECO:0000313" key="2">
    <source>
        <dbReference type="Proteomes" id="UP000008793"/>
    </source>
</evidence>
<geneLocation type="plasmid" evidence="1 2">
    <name>pEB170</name>
</geneLocation>
<protein>
    <recommendedName>
        <fullName evidence="3">Fumarase D</fullName>
    </recommendedName>
</protein>
<evidence type="ECO:0008006" key="3">
    <source>
        <dbReference type="Google" id="ProtNLM"/>
    </source>
</evidence>
<dbReference type="EMBL" id="FP236830">
    <property type="protein sequence ID" value="CAX53554.1"/>
    <property type="molecule type" value="Genomic_DNA"/>
</dbReference>
<sequence>MYLDEEKSRVIACEIGYAVLMLLKKGEPVSQENISFLLENKRTEVDDVLHKLLLKGTAQLIRNGFED</sequence>
<dbReference type="RefSeq" id="WP_013199921.1">
    <property type="nucleotide sequence ID" value="NC_014305.1"/>
</dbReference>
<organism evidence="2">
    <name type="scientific">Erwinia billingiae (strain Eb661)</name>
    <dbReference type="NCBI Taxonomy" id="634500"/>
    <lineage>
        <taxon>Bacteria</taxon>
        <taxon>Pseudomonadati</taxon>
        <taxon>Pseudomonadota</taxon>
        <taxon>Gammaproteobacteria</taxon>
        <taxon>Enterobacterales</taxon>
        <taxon>Erwiniaceae</taxon>
        <taxon>Erwinia</taxon>
    </lineage>
</organism>
<accession>D8MJV6</accession>
<dbReference type="Proteomes" id="UP000008793">
    <property type="component" value="Plasmid pEB170"/>
</dbReference>
<evidence type="ECO:0000313" key="1">
    <source>
        <dbReference type="EMBL" id="CAX53554.1"/>
    </source>
</evidence>
<name>D8MJV6_ERWBE</name>
<keyword evidence="2" id="KW-1185">Reference proteome</keyword>
<dbReference type="KEGG" id="ebi:EbC_pEb17201010"/>
<dbReference type="HOGENOM" id="CLU_2805859_0_0_6"/>
<proteinExistence type="predicted"/>
<dbReference type="AlphaFoldDB" id="D8MJV6"/>
<keyword evidence="1" id="KW-0614">Plasmid</keyword>